<keyword evidence="3" id="KW-1185">Reference proteome</keyword>
<name>A0A4C1V6M2_EUMVA</name>
<dbReference type="AlphaFoldDB" id="A0A4C1V6M2"/>
<dbReference type="EMBL" id="BGZK01000277">
    <property type="protein sequence ID" value="GBP33674.1"/>
    <property type="molecule type" value="Genomic_DNA"/>
</dbReference>
<accession>A0A4C1V6M2</accession>
<organism evidence="2 3">
    <name type="scientific">Eumeta variegata</name>
    <name type="common">Bagworm moth</name>
    <name type="synonym">Eumeta japonica</name>
    <dbReference type="NCBI Taxonomy" id="151549"/>
    <lineage>
        <taxon>Eukaryota</taxon>
        <taxon>Metazoa</taxon>
        <taxon>Ecdysozoa</taxon>
        <taxon>Arthropoda</taxon>
        <taxon>Hexapoda</taxon>
        <taxon>Insecta</taxon>
        <taxon>Pterygota</taxon>
        <taxon>Neoptera</taxon>
        <taxon>Endopterygota</taxon>
        <taxon>Lepidoptera</taxon>
        <taxon>Glossata</taxon>
        <taxon>Ditrysia</taxon>
        <taxon>Tineoidea</taxon>
        <taxon>Psychidae</taxon>
        <taxon>Oiketicinae</taxon>
        <taxon>Eumeta</taxon>
    </lineage>
</organism>
<feature type="region of interest" description="Disordered" evidence="1">
    <location>
        <begin position="40"/>
        <end position="66"/>
    </location>
</feature>
<evidence type="ECO:0000256" key="1">
    <source>
        <dbReference type="SAM" id="MobiDB-lite"/>
    </source>
</evidence>
<reference evidence="2 3" key="1">
    <citation type="journal article" date="2019" name="Commun. Biol.">
        <title>The bagworm genome reveals a unique fibroin gene that provides high tensile strength.</title>
        <authorList>
            <person name="Kono N."/>
            <person name="Nakamura H."/>
            <person name="Ohtoshi R."/>
            <person name="Tomita M."/>
            <person name="Numata K."/>
            <person name="Arakawa K."/>
        </authorList>
    </citation>
    <scope>NUCLEOTIDE SEQUENCE [LARGE SCALE GENOMIC DNA]</scope>
</reference>
<proteinExistence type="predicted"/>
<protein>
    <submittedName>
        <fullName evidence="2">Uncharacterized protein</fullName>
    </submittedName>
</protein>
<evidence type="ECO:0000313" key="3">
    <source>
        <dbReference type="Proteomes" id="UP000299102"/>
    </source>
</evidence>
<comment type="caution">
    <text evidence="2">The sequence shown here is derived from an EMBL/GenBank/DDBJ whole genome shotgun (WGS) entry which is preliminary data.</text>
</comment>
<evidence type="ECO:0000313" key="2">
    <source>
        <dbReference type="EMBL" id="GBP33674.1"/>
    </source>
</evidence>
<dbReference type="Proteomes" id="UP000299102">
    <property type="component" value="Unassembled WGS sequence"/>
</dbReference>
<sequence length="97" mass="10773">MLLKFTKAEVVRVIKKSDPKKAPGASLTISKQTITFEVGSNRQENNELTADASECESTTPITRPSRTRETRINAGLRTRRAVCILRSPTALNHTYLS</sequence>
<gene>
    <name evidence="2" type="ORF">EVAR_16711_1</name>
</gene>